<dbReference type="GO" id="GO:0016747">
    <property type="term" value="F:acyltransferase activity, transferring groups other than amino-acyl groups"/>
    <property type="evidence" value="ECO:0007669"/>
    <property type="project" value="InterPro"/>
</dbReference>
<dbReference type="InterPro" id="IPR016181">
    <property type="entry name" value="Acyl_CoA_acyltransferase"/>
</dbReference>
<organism evidence="2 3">
    <name type="scientific">Sporofaciens musculi</name>
    <dbReference type="NCBI Taxonomy" id="2681861"/>
    <lineage>
        <taxon>Bacteria</taxon>
        <taxon>Bacillati</taxon>
        <taxon>Bacillota</taxon>
        <taxon>Clostridia</taxon>
        <taxon>Lachnospirales</taxon>
        <taxon>Lachnospiraceae</taxon>
        <taxon>Sporofaciens</taxon>
    </lineage>
</organism>
<protein>
    <submittedName>
        <fullName evidence="2">GNAT family N-acetyltransferase</fullName>
    </submittedName>
</protein>
<proteinExistence type="predicted"/>
<evidence type="ECO:0000313" key="3">
    <source>
        <dbReference type="Proteomes" id="UP000460412"/>
    </source>
</evidence>
<comment type="caution">
    <text evidence="2">The sequence shown here is derived from an EMBL/GenBank/DDBJ whole genome shotgun (WGS) entry which is preliminary data.</text>
</comment>
<dbReference type="SUPFAM" id="SSF55729">
    <property type="entry name" value="Acyl-CoA N-acyltransferases (Nat)"/>
    <property type="match status" value="1"/>
</dbReference>
<dbReference type="InterPro" id="IPR000182">
    <property type="entry name" value="GNAT_dom"/>
</dbReference>
<dbReference type="Proteomes" id="UP000460412">
    <property type="component" value="Unassembled WGS sequence"/>
</dbReference>
<keyword evidence="2" id="KW-0614">Plasmid</keyword>
<name>A0A7X3MMV4_9FIRM</name>
<dbReference type="AlphaFoldDB" id="A0A7X3MMV4"/>
<evidence type="ECO:0000313" key="2">
    <source>
        <dbReference type="EMBL" id="MXP79112.1"/>
    </source>
</evidence>
<dbReference type="RefSeq" id="WP_159757747.1">
    <property type="nucleotide sequence ID" value="NZ_WUQX01000003.1"/>
</dbReference>
<geneLocation type="plasmid" evidence="2">
    <name>unnamed</name>
</geneLocation>
<dbReference type="EMBL" id="WUQX01000003">
    <property type="protein sequence ID" value="MXP79112.1"/>
    <property type="molecule type" value="Genomic_DNA"/>
</dbReference>
<feature type="domain" description="N-acetyltransferase" evidence="1">
    <location>
        <begin position="10"/>
        <end position="166"/>
    </location>
</feature>
<dbReference type="Gene3D" id="3.40.630.30">
    <property type="match status" value="1"/>
</dbReference>
<gene>
    <name evidence="2" type="ORF">GN277_28555</name>
</gene>
<keyword evidence="2" id="KW-0808">Transferase</keyword>
<keyword evidence="3" id="KW-1185">Reference proteome</keyword>
<accession>A0A7X3MMV4</accession>
<sequence length="166" mass="19163">MQVELLSDKYKAHILTNKNVDEIYDLLSKNILYYEYCPPFVTRQTIQEDMRILPPGKVIEDKYYIGFCQDGKLIAVMDLNDGYPEKLIVYIGFFMTDISVQGRGIGTEIIDYLCRYLSGLGYESVRLAWVKGNPQSEHFWLKNGFTPLMETTSNVAEEVILAERIL</sequence>
<dbReference type="Pfam" id="PF00583">
    <property type="entry name" value="Acetyltransf_1"/>
    <property type="match status" value="1"/>
</dbReference>
<dbReference type="PROSITE" id="PS51186">
    <property type="entry name" value="GNAT"/>
    <property type="match status" value="1"/>
</dbReference>
<dbReference type="CDD" id="cd04301">
    <property type="entry name" value="NAT_SF"/>
    <property type="match status" value="1"/>
</dbReference>
<evidence type="ECO:0000259" key="1">
    <source>
        <dbReference type="PROSITE" id="PS51186"/>
    </source>
</evidence>
<reference evidence="2 3" key="1">
    <citation type="submission" date="2019-12" db="EMBL/GenBank/DDBJ databases">
        <title>Sporaefaciens musculi gen. nov., sp. nov., a novel bacterium isolated from the caecum of an obese mouse.</title>
        <authorList>
            <person name="Rasmussen T.S."/>
            <person name="Streidl T."/>
            <person name="Hitch T.C.A."/>
            <person name="Wortmann E."/>
            <person name="Deptula P."/>
            <person name="Hansen M."/>
            <person name="Nielsen D.S."/>
            <person name="Clavel T."/>
            <person name="Vogensen F.K."/>
        </authorList>
    </citation>
    <scope>NUCLEOTIDE SEQUENCE [LARGE SCALE GENOMIC DNA]</scope>
    <source>
        <strain evidence="2 3">WCA-9-b2</strain>
        <plasmid evidence="2">unnamed</plasmid>
    </source>
</reference>